<proteinExistence type="predicted"/>
<feature type="compositionally biased region" description="Polar residues" evidence="1">
    <location>
        <begin position="1"/>
        <end position="22"/>
    </location>
</feature>
<dbReference type="Proteomes" id="UP001162480">
    <property type="component" value="Chromosome 7"/>
</dbReference>
<protein>
    <submittedName>
        <fullName evidence="2">Uncharacterized protein</fullName>
    </submittedName>
</protein>
<evidence type="ECO:0000313" key="3">
    <source>
        <dbReference type="Proteomes" id="UP001162480"/>
    </source>
</evidence>
<evidence type="ECO:0000313" key="2">
    <source>
        <dbReference type="EMBL" id="CAI9725494.1"/>
    </source>
</evidence>
<evidence type="ECO:0000256" key="1">
    <source>
        <dbReference type="SAM" id="MobiDB-lite"/>
    </source>
</evidence>
<sequence length="158" mass="18032">MSSTATAAEQQLKPTMSPNTSSVDEEQQKLKLPVSSSPVILQQQQKLTIPAEEHLLTLLNTDKNRPSVQRLRPNIVCMTGKEKIKKKMEEYQWCDRGKIRYAVIGKGRMDEFMEMCEGEDWERTSLIDVKVVKSISSLPISVNTTEFGRERHYKTGIC</sequence>
<reference evidence="2" key="1">
    <citation type="submission" date="2023-08" db="EMBL/GenBank/DDBJ databases">
        <authorList>
            <person name="Alioto T."/>
            <person name="Alioto T."/>
            <person name="Gomez Garrido J."/>
        </authorList>
    </citation>
    <scope>NUCLEOTIDE SEQUENCE</scope>
</reference>
<feature type="region of interest" description="Disordered" evidence="1">
    <location>
        <begin position="1"/>
        <end position="30"/>
    </location>
</feature>
<accession>A0AA36F5V3</accession>
<organism evidence="2 3">
    <name type="scientific">Octopus vulgaris</name>
    <name type="common">Common octopus</name>
    <dbReference type="NCBI Taxonomy" id="6645"/>
    <lineage>
        <taxon>Eukaryota</taxon>
        <taxon>Metazoa</taxon>
        <taxon>Spiralia</taxon>
        <taxon>Lophotrochozoa</taxon>
        <taxon>Mollusca</taxon>
        <taxon>Cephalopoda</taxon>
        <taxon>Coleoidea</taxon>
        <taxon>Octopodiformes</taxon>
        <taxon>Octopoda</taxon>
        <taxon>Incirrata</taxon>
        <taxon>Octopodidae</taxon>
        <taxon>Octopus</taxon>
    </lineage>
</organism>
<dbReference type="EMBL" id="OX597820">
    <property type="protein sequence ID" value="CAI9725494.1"/>
    <property type="molecule type" value="Genomic_DNA"/>
</dbReference>
<name>A0AA36F5V3_OCTVU</name>
<gene>
    <name evidence="2" type="ORF">OCTVUL_1B027295</name>
</gene>
<dbReference type="AlphaFoldDB" id="A0AA36F5V3"/>
<keyword evidence="3" id="KW-1185">Reference proteome</keyword>